<dbReference type="STRING" id="429701.A0A2G9GFG1"/>
<protein>
    <submittedName>
        <fullName evidence="2">Uncharacterized protein</fullName>
    </submittedName>
</protein>
<comment type="caution">
    <text evidence="2">The sequence shown here is derived from an EMBL/GenBank/DDBJ whole genome shotgun (WGS) entry which is preliminary data.</text>
</comment>
<dbReference type="OrthoDB" id="6019893at2759"/>
<sequence length="221" mass="24694">MERDEESGSPGWSASFFMQTTEDVTRAFAAAAAAAAASRSPRPSVVYSSKHESDSQLQRLKHHVSRMLKGLASPPEVKTKSLQDHRVWKKPSKLFESMVVVGLPPSSDIQPLQNMYSAKMSEGSGGFRSALGGQPQSHVEPILEPQILFVYPQEKRLPLKYEDLFSFCFPAGVEVKCYDLFAFRIRFESLSFITCFVFHFSRVVIVPNGLCGSGFIFEFLN</sequence>
<feature type="compositionally biased region" description="Low complexity" evidence="1">
    <location>
        <begin position="36"/>
        <end position="48"/>
    </location>
</feature>
<feature type="region of interest" description="Disordered" evidence="1">
    <location>
        <begin position="36"/>
        <end position="55"/>
    </location>
</feature>
<dbReference type="EMBL" id="NKXS01005329">
    <property type="protein sequence ID" value="PIN03952.1"/>
    <property type="molecule type" value="Genomic_DNA"/>
</dbReference>
<gene>
    <name evidence="2" type="ORF">CDL12_23517</name>
</gene>
<keyword evidence="3" id="KW-1185">Reference proteome</keyword>
<name>A0A2G9GFG1_9LAMI</name>
<reference evidence="3" key="1">
    <citation type="journal article" date="2018" name="Gigascience">
        <title>Genome assembly of the Pink Ipe (Handroanthus impetiginosus, Bignoniaceae), a highly valued, ecologically keystone Neotropical timber forest tree.</title>
        <authorList>
            <person name="Silva-Junior O.B."/>
            <person name="Grattapaglia D."/>
            <person name="Novaes E."/>
            <person name="Collevatti R.G."/>
        </authorList>
    </citation>
    <scope>NUCLEOTIDE SEQUENCE [LARGE SCALE GENOMIC DNA]</scope>
    <source>
        <strain evidence="3">cv. UFG-1</strain>
    </source>
</reference>
<organism evidence="2 3">
    <name type="scientific">Handroanthus impetiginosus</name>
    <dbReference type="NCBI Taxonomy" id="429701"/>
    <lineage>
        <taxon>Eukaryota</taxon>
        <taxon>Viridiplantae</taxon>
        <taxon>Streptophyta</taxon>
        <taxon>Embryophyta</taxon>
        <taxon>Tracheophyta</taxon>
        <taxon>Spermatophyta</taxon>
        <taxon>Magnoliopsida</taxon>
        <taxon>eudicotyledons</taxon>
        <taxon>Gunneridae</taxon>
        <taxon>Pentapetalae</taxon>
        <taxon>asterids</taxon>
        <taxon>lamiids</taxon>
        <taxon>Lamiales</taxon>
        <taxon>Bignoniaceae</taxon>
        <taxon>Crescentiina</taxon>
        <taxon>Tabebuia alliance</taxon>
        <taxon>Handroanthus</taxon>
    </lineage>
</organism>
<dbReference type="Proteomes" id="UP000231279">
    <property type="component" value="Unassembled WGS sequence"/>
</dbReference>
<accession>A0A2G9GFG1</accession>
<evidence type="ECO:0000256" key="1">
    <source>
        <dbReference type="SAM" id="MobiDB-lite"/>
    </source>
</evidence>
<dbReference type="PANTHER" id="PTHR15288">
    <property type="entry name" value="DENN DOMAIN-CONTAINING PROTEIN 2"/>
    <property type="match status" value="1"/>
</dbReference>
<dbReference type="InterPro" id="IPR051942">
    <property type="entry name" value="DENN_domain_containing_2"/>
</dbReference>
<proteinExistence type="predicted"/>
<dbReference type="PANTHER" id="PTHR15288:SF4">
    <property type="entry name" value="OS02G0777100 PROTEIN"/>
    <property type="match status" value="1"/>
</dbReference>
<evidence type="ECO:0000313" key="3">
    <source>
        <dbReference type="Proteomes" id="UP000231279"/>
    </source>
</evidence>
<dbReference type="AlphaFoldDB" id="A0A2G9GFG1"/>
<evidence type="ECO:0000313" key="2">
    <source>
        <dbReference type="EMBL" id="PIN03952.1"/>
    </source>
</evidence>